<proteinExistence type="predicted"/>
<evidence type="ECO:0008006" key="4">
    <source>
        <dbReference type="Google" id="ProtNLM"/>
    </source>
</evidence>
<sequence length="306" mass="34507">SRTEYICNHTRIQTLSSKRSEESERVRLATMYPPLLYLLLLTSCLTHQALGRGRGRSPPDASVDPSSRITVVGVVYCDTCSINTFSRQSYFLQGVEVHVTCRFKASSPKTAEEVNISVNRTTNRSGVYKLEIPHVDGIDCVDGIAIASQCSAKLLKTSSDNNGGCSVPVFQTATNEVSIKSKQDRVCIYSLSALSYKPSHKNTTLCGVGGRKRHHRRGKEEEEEKKKKKKENTFRDSKFFWPYLPPYWFPWPYPNMPLPTLPPLPSFPFPFLPFGNPNPALPALDWKDPTTWIPYLPRFPPGDHNL</sequence>
<reference evidence="3" key="1">
    <citation type="journal article" date="2013" name="Nat. Genet.">
        <title>The Capsella rubella genome and the genomic consequences of rapid mating system evolution.</title>
        <authorList>
            <person name="Slotte T."/>
            <person name="Hazzouri K.M."/>
            <person name="Agren J.A."/>
            <person name="Koenig D."/>
            <person name="Maumus F."/>
            <person name="Guo Y.L."/>
            <person name="Steige K."/>
            <person name="Platts A.E."/>
            <person name="Escobar J.S."/>
            <person name="Newman L.K."/>
            <person name="Wang W."/>
            <person name="Mandakova T."/>
            <person name="Vello E."/>
            <person name="Smith L.M."/>
            <person name="Henz S.R."/>
            <person name="Steffen J."/>
            <person name="Takuno S."/>
            <person name="Brandvain Y."/>
            <person name="Coop G."/>
            <person name="Andolfatto P."/>
            <person name="Hu T.T."/>
            <person name="Blanchette M."/>
            <person name="Clark R.M."/>
            <person name="Quesneville H."/>
            <person name="Nordborg M."/>
            <person name="Gaut B.S."/>
            <person name="Lysak M.A."/>
            <person name="Jenkins J."/>
            <person name="Grimwood J."/>
            <person name="Chapman J."/>
            <person name="Prochnik S."/>
            <person name="Shu S."/>
            <person name="Rokhsar D."/>
            <person name="Schmutz J."/>
            <person name="Weigel D."/>
            <person name="Wright S.I."/>
        </authorList>
    </citation>
    <scope>NUCLEOTIDE SEQUENCE [LARGE SCALE GENOMIC DNA]</scope>
    <source>
        <strain evidence="3">cv. Monte Gargano</strain>
    </source>
</reference>
<name>R0GWA5_9BRAS</name>
<protein>
    <recommendedName>
        <fullName evidence="4">Pollen Ole e 1 allergen and extensin family protein</fullName>
    </recommendedName>
</protein>
<dbReference type="Pfam" id="PF01190">
    <property type="entry name" value="Pollen_Ole_e_1"/>
    <property type="match status" value="1"/>
</dbReference>
<dbReference type="KEGG" id="crb:17884615"/>
<dbReference type="EMBL" id="KB870810">
    <property type="protein sequence ID" value="EOA21199.1"/>
    <property type="molecule type" value="Genomic_DNA"/>
</dbReference>
<dbReference type="Proteomes" id="UP000029121">
    <property type="component" value="Unassembled WGS sequence"/>
</dbReference>
<dbReference type="eggNOG" id="ENOG502QQGB">
    <property type="taxonomic scope" value="Eukaryota"/>
</dbReference>
<dbReference type="STRING" id="81985.R0GWA5"/>
<evidence type="ECO:0000313" key="3">
    <source>
        <dbReference type="Proteomes" id="UP000029121"/>
    </source>
</evidence>
<keyword evidence="3" id="KW-1185">Reference proteome</keyword>
<feature type="region of interest" description="Disordered" evidence="1">
    <location>
        <begin position="205"/>
        <end position="230"/>
    </location>
</feature>
<dbReference type="PANTHER" id="PTHR46995">
    <property type="entry name" value="OS09G0508200 PROTEIN"/>
    <property type="match status" value="1"/>
</dbReference>
<organism evidence="2 3">
    <name type="scientific">Capsella rubella</name>
    <dbReference type="NCBI Taxonomy" id="81985"/>
    <lineage>
        <taxon>Eukaryota</taxon>
        <taxon>Viridiplantae</taxon>
        <taxon>Streptophyta</taxon>
        <taxon>Embryophyta</taxon>
        <taxon>Tracheophyta</taxon>
        <taxon>Spermatophyta</taxon>
        <taxon>Magnoliopsida</taxon>
        <taxon>eudicotyledons</taxon>
        <taxon>Gunneridae</taxon>
        <taxon>Pentapetalae</taxon>
        <taxon>rosids</taxon>
        <taxon>malvids</taxon>
        <taxon>Brassicales</taxon>
        <taxon>Brassicaceae</taxon>
        <taxon>Camelineae</taxon>
        <taxon>Capsella</taxon>
    </lineage>
</organism>
<accession>R0GWA5</accession>
<dbReference type="AlphaFoldDB" id="R0GWA5"/>
<evidence type="ECO:0000313" key="2">
    <source>
        <dbReference type="EMBL" id="EOA21199.1"/>
    </source>
</evidence>
<gene>
    <name evidence="2" type="ORF">CARUB_v10001546mg</name>
</gene>
<evidence type="ECO:0000256" key="1">
    <source>
        <dbReference type="SAM" id="MobiDB-lite"/>
    </source>
</evidence>
<dbReference type="PANTHER" id="PTHR46995:SF6">
    <property type="entry name" value="POLLEN OLE E 1 ALLERGEN AND EXTENSIN FAMILY PROTEIN"/>
    <property type="match status" value="1"/>
</dbReference>
<feature type="non-terminal residue" evidence="2">
    <location>
        <position position="1"/>
    </location>
</feature>
<dbReference type="OrthoDB" id="1588785at2759"/>